<dbReference type="EMBL" id="FNLN01000007">
    <property type="protein sequence ID" value="SDT87946.1"/>
    <property type="molecule type" value="Genomic_DNA"/>
</dbReference>
<gene>
    <name evidence="1" type="ORF">SAMN05216406_10785</name>
    <name evidence="2" type="ORF">SAMN05421510_1001117</name>
</gene>
<proteinExistence type="predicted"/>
<evidence type="ECO:0000313" key="3">
    <source>
        <dbReference type="Proteomes" id="UP000181998"/>
    </source>
</evidence>
<reference evidence="3 4" key="2">
    <citation type="submission" date="2016-10" db="EMBL/GenBank/DDBJ databases">
        <authorList>
            <person name="Varghese N."/>
            <person name="Submissions S."/>
        </authorList>
    </citation>
    <scope>NUCLEOTIDE SEQUENCE [LARGE SCALE GENOMIC DNA]</scope>
    <source>
        <strain evidence="4">Nm10</strain>
        <strain evidence="3">Nm9</strain>
    </source>
</reference>
<dbReference type="Proteomes" id="UP000182882">
    <property type="component" value="Unassembled WGS sequence"/>
</dbReference>
<evidence type="ECO:0000313" key="1">
    <source>
        <dbReference type="EMBL" id="SDT87946.1"/>
    </source>
</evidence>
<protein>
    <submittedName>
        <fullName evidence="2">Uncharacterized protein</fullName>
    </submittedName>
</protein>
<keyword evidence="4" id="KW-1185">Reference proteome</keyword>
<sequence length="38" mass="4399">MIIRDKIILAAEHLIKMSKLNIIARNENPKDRVVSLKN</sequence>
<organism evidence="2 3">
    <name type="scientific">Nitrosomonas ureae</name>
    <dbReference type="NCBI Taxonomy" id="44577"/>
    <lineage>
        <taxon>Bacteria</taxon>
        <taxon>Pseudomonadati</taxon>
        <taxon>Pseudomonadota</taxon>
        <taxon>Betaproteobacteria</taxon>
        <taxon>Nitrosomonadales</taxon>
        <taxon>Nitrosomonadaceae</taxon>
        <taxon>Nitrosomonas</taxon>
    </lineage>
</organism>
<dbReference type="EMBL" id="FOFX01000001">
    <property type="protein sequence ID" value="SEP65366.1"/>
    <property type="molecule type" value="Genomic_DNA"/>
</dbReference>
<name>A0A1H8ZLL2_9PROT</name>
<dbReference type="AlphaFoldDB" id="A0A1H8ZLL2"/>
<evidence type="ECO:0000313" key="4">
    <source>
        <dbReference type="Proteomes" id="UP000182882"/>
    </source>
</evidence>
<accession>A0A1H8ZLL2</accession>
<reference evidence="2" key="1">
    <citation type="submission" date="2016-10" db="EMBL/GenBank/DDBJ databases">
        <authorList>
            <person name="de Groot N.N."/>
        </authorList>
    </citation>
    <scope>NUCLEOTIDE SEQUENCE [LARGE SCALE GENOMIC DNA]</scope>
    <source>
        <strain evidence="1">Nm10</strain>
        <strain evidence="2">Nm9</strain>
    </source>
</reference>
<dbReference type="Proteomes" id="UP000181998">
    <property type="component" value="Unassembled WGS sequence"/>
</dbReference>
<evidence type="ECO:0000313" key="2">
    <source>
        <dbReference type="EMBL" id="SEP65366.1"/>
    </source>
</evidence>